<evidence type="ECO:0000313" key="2">
    <source>
        <dbReference type="EMBL" id="QUI23899.1"/>
    </source>
</evidence>
<dbReference type="EMBL" id="CP058649">
    <property type="protein sequence ID" value="QUI23899.1"/>
    <property type="molecule type" value="Genomic_DNA"/>
</dbReference>
<dbReference type="RefSeq" id="WP_212694589.1">
    <property type="nucleotide sequence ID" value="NZ_CP058649.1"/>
</dbReference>
<evidence type="ECO:0000256" key="1">
    <source>
        <dbReference type="SAM" id="Phobius"/>
    </source>
</evidence>
<protein>
    <recommendedName>
        <fullName evidence="4">DUF3021 domain-containing protein</fullName>
    </recommendedName>
</protein>
<proteinExistence type="predicted"/>
<keyword evidence="1" id="KW-0812">Transmembrane</keyword>
<accession>A0A8J8MLX8</accession>
<keyword evidence="3" id="KW-1185">Reference proteome</keyword>
<feature type="transmembrane region" description="Helical" evidence="1">
    <location>
        <begin position="34"/>
        <end position="52"/>
    </location>
</feature>
<feature type="transmembrane region" description="Helical" evidence="1">
    <location>
        <begin position="64"/>
        <end position="82"/>
    </location>
</feature>
<reference evidence="2" key="1">
    <citation type="submission" date="2020-07" db="EMBL/GenBank/DDBJ databases">
        <title>Vallitalea pronyensis genome.</title>
        <authorList>
            <person name="Postec A."/>
        </authorList>
    </citation>
    <scope>NUCLEOTIDE SEQUENCE</scope>
    <source>
        <strain evidence="2">FatNI3</strain>
    </source>
</reference>
<feature type="transmembrane region" description="Helical" evidence="1">
    <location>
        <begin position="94"/>
        <end position="112"/>
    </location>
</feature>
<organism evidence="2 3">
    <name type="scientific">Vallitalea pronyensis</name>
    <dbReference type="NCBI Taxonomy" id="1348613"/>
    <lineage>
        <taxon>Bacteria</taxon>
        <taxon>Bacillati</taxon>
        <taxon>Bacillota</taxon>
        <taxon>Clostridia</taxon>
        <taxon>Lachnospirales</taxon>
        <taxon>Vallitaleaceae</taxon>
        <taxon>Vallitalea</taxon>
    </lineage>
</organism>
<dbReference type="AlphaFoldDB" id="A0A8J8MLX8"/>
<sequence length="136" mass="16304">MKMLLDRIITYAATGLVFFSINIFIRRPDARMDIFYYIAIGIMIGFIIDYFMPSKVFANPFLRYVCPTLVFNLIVFLWNLILSSDDAFLRNPSYWYTLGLLNIVFILASYLYRQKYLREKKRIQQLLERKIQETNK</sequence>
<evidence type="ECO:0000313" key="3">
    <source>
        <dbReference type="Proteomes" id="UP000683246"/>
    </source>
</evidence>
<keyword evidence="1" id="KW-0472">Membrane</keyword>
<dbReference type="KEGG" id="vpy:HZI73_17090"/>
<evidence type="ECO:0008006" key="4">
    <source>
        <dbReference type="Google" id="ProtNLM"/>
    </source>
</evidence>
<name>A0A8J8MLX8_9FIRM</name>
<keyword evidence="1" id="KW-1133">Transmembrane helix</keyword>
<gene>
    <name evidence="2" type="ORF">HZI73_17090</name>
</gene>
<dbReference type="Proteomes" id="UP000683246">
    <property type="component" value="Chromosome"/>
</dbReference>
<feature type="transmembrane region" description="Helical" evidence="1">
    <location>
        <begin position="9"/>
        <end position="28"/>
    </location>
</feature>